<evidence type="ECO:0000256" key="5">
    <source>
        <dbReference type="RuleBase" id="RU363041"/>
    </source>
</evidence>
<protein>
    <recommendedName>
        <fullName evidence="5">Probable membrane transporter protein</fullName>
    </recommendedName>
</protein>
<accession>A0ABX8V4H6</accession>
<dbReference type="RefSeq" id="WP_220640089.1">
    <property type="nucleotide sequence ID" value="NZ_CP080429.1"/>
</dbReference>
<evidence type="ECO:0000256" key="4">
    <source>
        <dbReference type="ARBA" id="ARBA00023136"/>
    </source>
</evidence>
<feature type="transmembrane region" description="Helical" evidence="5">
    <location>
        <begin position="33"/>
        <end position="58"/>
    </location>
</feature>
<proteinExistence type="inferred from homology"/>
<feature type="transmembrane region" description="Helical" evidence="5">
    <location>
        <begin position="6"/>
        <end position="26"/>
    </location>
</feature>
<keyword evidence="5" id="KW-1003">Cell membrane</keyword>
<reference evidence="6 7" key="1">
    <citation type="submission" date="2021-07" db="EMBL/GenBank/DDBJ databases">
        <title>Flavobacterium WSW3-B6 sp.nov, isolated from seaweed.</title>
        <authorList>
            <person name="Muhammad N."/>
            <person name="Ho H."/>
            <person name="Lee Y.-J."/>
            <person name="Nguyen T."/>
            <person name="Ho J."/>
            <person name="Kim S.-G."/>
        </authorList>
    </citation>
    <scope>NUCLEOTIDE SEQUENCE [LARGE SCALE GENOMIC DNA]</scope>
    <source>
        <strain evidence="6 7">WSW3-B6</strain>
    </source>
</reference>
<dbReference type="EMBL" id="CP080429">
    <property type="protein sequence ID" value="QYJ67744.1"/>
    <property type="molecule type" value="Genomic_DNA"/>
</dbReference>
<keyword evidence="2 5" id="KW-0812">Transmembrane</keyword>
<comment type="subcellular location">
    <subcellularLocation>
        <location evidence="5">Cell membrane</location>
        <topology evidence="5">Multi-pass membrane protein</topology>
    </subcellularLocation>
    <subcellularLocation>
        <location evidence="1">Membrane</location>
        <topology evidence="1">Multi-pass membrane protein</topology>
    </subcellularLocation>
</comment>
<evidence type="ECO:0000256" key="3">
    <source>
        <dbReference type="ARBA" id="ARBA00022989"/>
    </source>
</evidence>
<feature type="transmembrane region" description="Helical" evidence="5">
    <location>
        <begin position="70"/>
        <end position="93"/>
    </location>
</feature>
<feature type="transmembrane region" description="Helical" evidence="5">
    <location>
        <begin position="240"/>
        <end position="259"/>
    </location>
</feature>
<dbReference type="Pfam" id="PF01925">
    <property type="entry name" value="TauE"/>
    <property type="match status" value="1"/>
</dbReference>
<dbReference type="InterPro" id="IPR051598">
    <property type="entry name" value="TSUP/Inactive_protease-like"/>
</dbReference>
<dbReference type="InterPro" id="IPR002781">
    <property type="entry name" value="TM_pro_TauE-like"/>
</dbReference>
<feature type="transmembrane region" description="Helical" evidence="5">
    <location>
        <begin position="186"/>
        <end position="207"/>
    </location>
</feature>
<keyword evidence="3 5" id="KW-1133">Transmembrane helix</keyword>
<evidence type="ECO:0000256" key="2">
    <source>
        <dbReference type="ARBA" id="ARBA00022692"/>
    </source>
</evidence>
<gene>
    <name evidence="6" type="ORF">K1I41_09350</name>
</gene>
<keyword evidence="7" id="KW-1185">Reference proteome</keyword>
<keyword evidence="4 5" id="KW-0472">Membrane</keyword>
<dbReference type="PANTHER" id="PTHR43701">
    <property type="entry name" value="MEMBRANE TRANSPORTER PROTEIN MJ0441-RELATED"/>
    <property type="match status" value="1"/>
</dbReference>
<sequence length="265" mass="28094">MEFNYIIGYLLAILVGVSLGLIGSGGSILTVPILVYVLAVEPVLATAYSLFIVGTSALVGGVNNAFQKNVYFTIVGAFGIPSLLSAYFVRAFVIPAIPDVLYTSASFTISKSLALMLLFAVVMLLASVRMIRSKAASTDAATSISYVRLALLGVFTGMLSGAVGAGGGFLIIPALVFLAHIPIKKAVGTSLFIVALQSLAGFMGDIFQRDIDWVFLLTFTATAISGIFIGTYLSKKIPGAKLKVAFGWFILTMAFYILIKELFLN</sequence>
<name>A0ABX8V4H6_9FLAO</name>
<evidence type="ECO:0000313" key="6">
    <source>
        <dbReference type="EMBL" id="QYJ67744.1"/>
    </source>
</evidence>
<dbReference type="PANTHER" id="PTHR43701:SF2">
    <property type="entry name" value="MEMBRANE TRANSPORTER PROTEIN YJNA-RELATED"/>
    <property type="match status" value="1"/>
</dbReference>
<comment type="similarity">
    <text evidence="5">Belongs to the 4-toluene sulfonate uptake permease (TSUP) (TC 2.A.102) family.</text>
</comment>
<organism evidence="6 7">
    <name type="scientific">Flavobacterium litorale</name>
    <dbReference type="NCBI Taxonomy" id="2856519"/>
    <lineage>
        <taxon>Bacteria</taxon>
        <taxon>Pseudomonadati</taxon>
        <taxon>Bacteroidota</taxon>
        <taxon>Flavobacteriia</taxon>
        <taxon>Flavobacteriales</taxon>
        <taxon>Flavobacteriaceae</taxon>
        <taxon>Flavobacterium</taxon>
    </lineage>
</organism>
<feature type="transmembrane region" description="Helical" evidence="5">
    <location>
        <begin position="113"/>
        <end position="131"/>
    </location>
</feature>
<dbReference type="Proteomes" id="UP000825381">
    <property type="component" value="Chromosome"/>
</dbReference>
<evidence type="ECO:0000256" key="1">
    <source>
        <dbReference type="ARBA" id="ARBA00004141"/>
    </source>
</evidence>
<evidence type="ECO:0000313" key="7">
    <source>
        <dbReference type="Proteomes" id="UP000825381"/>
    </source>
</evidence>
<feature type="transmembrane region" description="Helical" evidence="5">
    <location>
        <begin position="151"/>
        <end position="179"/>
    </location>
</feature>
<feature type="transmembrane region" description="Helical" evidence="5">
    <location>
        <begin position="213"/>
        <end position="233"/>
    </location>
</feature>